<evidence type="ECO:0000313" key="2">
    <source>
        <dbReference type="EMBL" id="CAD2214209.1"/>
    </source>
</evidence>
<dbReference type="Pfam" id="PF01875">
    <property type="entry name" value="Memo"/>
    <property type="match status" value="1"/>
</dbReference>
<comment type="similarity">
    <text evidence="1">Belongs to the MEMO1 family.</text>
</comment>
<dbReference type="EMBL" id="LR877147">
    <property type="protein sequence ID" value="CAD2214209.1"/>
    <property type="molecule type" value="Genomic_DNA"/>
</dbReference>
<dbReference type="InterPro" id="IPR002737">
    <property type="entry name" value="MEMO1_fam"/>
</dbReference>
<name>S9X0A7_9TRYP</name>
<gene>
    <name evidence="2" type="ORF">ADEAN_000165300</name>
</gene>
<protein>
    <submittedName>
        <fullName evidence="2">Memo-like protein, putative</fullName>
    </submittedName>
</protein>
<dbReference type="OrthoDB" id="417112at2759"/>
<keyword evidence="3" id="KW-1185">Reference proteome</keyword>
<dbReference type="Gene3D" id="3.40.830.10">
    <property type="entry name" value="LigB-like"/>
    <property type="match status" value="1"/>
</dbReference>
<organism evidence="2 3">
    <name type="scientific">Angomonas deanei</name>
    <dbReference type="NCBI Taxonomy" id="59799"/>
    <lineage>
        <taxon>Eukaryota</taxon>
        <taxon>Discoba</taxon>
        <taxon>Euglenozoa</taxon>
        <taxon>Kinetoplastea</taxon>
        <taxon>Metakinetoplastina</taxon>
        <taxon>Trypanosomatida</taxon>
        <taxon>Trypanosomatidae</taxon>
        <taxon>Strigomonadinae</taxon>
        <taxon>Angomonas</taxon>
    </lineage>
</organism>
<reference evidence="2 3" key="1">
    <citation type="submission" date="2020-08" db="EMBL/GenBank/DDBJ databases">
        <authorList>
            <person name="Newling K."/>
            <person name="Davey J."/>
            <person name="Forrester S."/>
        </authorList>
    </citation>
    <scope>NUCLEOTIDE SEQUENCE [LARGE SCALE GENOMIC DNA]</scope>
    <source>
        <strain evidence="3">Crithidia deanei Carvalho (ATCC PRA-265)</strain>
    </source>
</reference>
<evidence type="ECO:0000256" key="1">
    <source>
        <dbReference type="ARBA" id="ARBA00006315"/>
    </source>
</evidence>
<evidence type="ECO:0000313" key="3">
    <source>
        <dbReference type="Proteomes" id="UP000515908"/>
    </source>
</evidence>
<dbReference type="HAMAP" id="MF_00055">
    <property type="entry name" value="MEMO1"/>
    <property type="match status" value="1"/>
</dbReference>
<accession>S9X0A7</accession>
<dbReference type="Proteomes" id="UP000515908">
    <property type="component" value="Chromosome 03"/>
</dbReference>
<proteinExistence type="inferred from homology"/>
<dbReference type="CDD" id="cd07361">
    <property type="entry name" value="MEMO_like"/>
    <property type="match status" value="1"/>
</dbReference>
<dbReference type="PANTHER" id="PTHR11060:SF0">
    <property type="entry name" value="PROTEIN MEMO1"/>
    <property type="match status" value="1"/>
</dbReference>
<dbReference type="AlphaFoldDB" id="S9X0A7"/>
<dbReference type="NCBIfam" id="TIGR04336">
    <property type="entry name" value="AmmeMemoSam_B"/>
    <property type="match status" value="1"/>
</dbReference>
<dbReference type="VEuPathDB" id="TriTrypDB:ADEAN_000165300"/>
<dbReference type="PANTHER" id="PTHR11060">
    <property type="entry name" value="PROTEIN MEMO1"/>
    <property type="match status" value="1"/>
</dbReference>
<sequence length="327" mass="36737">MSSFVRPASHAGPNGSGWYEKIPQVLKTTLDNYFSKAEAALQEKPTMFERPLRALIAPHAGMVYSGETASYAYAVLRRFLYNPTLQGDLVRRVFILGPAHVKGFAGVEISSATEFETPFGPLPVDTQVTSKLLNDLKKGGVTANWASKEVDTREHSIELQTPYLSHILYFPPGDQPAAKDRIKIVPLVIGDANQNCEKRIYEILEPYMSSKENVFIYSSDFCHWGSRFRYTYHYKKERYPLIGDAIIAMDKEGMTTLEKVDLTAWYQYLDATDNTICGRHAIGVGLQGWHLQKKHTVIDFLRYSQSNKCASPSDSSVSYASAVITEK</sequence>